<accession>A0ABS3YAD9</accession>
<organism evidence="6 7">
    <name type="scientific">Chitinophaga chungangae</name>
    <dbReference type="NCBI Taxonomy" id="2821488"/>
    <lineage>
        <taxon>Bacteria</taxon>
        <taxon>Pseudomonadati</taxon>
        <taxon>Bacteroidota</taxon>
        <taxon>Chitinophagia</taxon>
        <taxon>Chitinophagales</taxon>
        <taxon>Chitinophagaceae</taxon>
        <taxon>Chitinophaga</taxon>
    </lineage>
</organism>
<evidence type="ECO:0000256" key="5">
    <source>
        <dbReference type="ARBA" id="ARBA00022801"/>
    </source>
</evidence>
<dbReference type="Pfam" id="PF01934">
    <property type="entry name" value="HepT-like"/>
    <property type="match status" value="1"/>
</dbReference>
<keyword evidence="3" id="KW-0540">Nuclease</keyword>
<dbReference type="RefSeq" id="WP_209143665.1">
    <property type="nucleotide sequence ID" value="NZ_JAGHKP010000001.1"/>
</dbReference>
<evidence type="ECO:0000256" key="1">
    <source>
        <dbReference type="ARBA" id="ARBA00022553"/>
    </source>
</evidence>
<name>A0ABS3YAD9_9BACT</name>
<keyword evidence="7" id="KW-1185">Reference proteome</keyword>
<proteinExistence type="predicted"/>
<evidence type="ECO:0000256" key="2">
    <source>
        <dbReference type="ARBA" id="ARBA00022649"/>
    </source>
</evidence>
<dbReference type="InterPro" id="IPR008201">
    <property type="entry name" value="HepT-like"/>
</dbReference>
<evidence type="ECO:0000313" key="7">
    <source>
        <dbReference type="Proteomes" id="UP000679126"/>
    </source>
</evidence>
<keyword evidence="5" id="KW-0378">Hydrolase</keyword>
<reference evidence="7" key="1">
    <citation type="submission" date="2021-03" db="EMBL/GenBank/DDBJ databases">
        <title>Assistant Professor.</title>
        <authorList>
            <person name="Huq M.A."/>
        </authorList>
    </citation>
    <scope>NUCLEOTIDE SEQUENCE [LARGE SCALE GENOMIC DNA]</scope>
    <source>
        <strain evidence="7">MAH-28</strain>
    </source>
</reference>
<dbReference type="PANTHER" id="PTHR34139">
    <property type="entry name" value="UPF0331 PROTEIN MJ0127"/>
    <property type="match status" value="1"/>
</dbReference>
<dbReference type="PANTHER" id="PTHR34139:SF1">
    <property type="entry name" value="RNASE MJ1380-RELATED"/>
    <property type="match status" value="1"/>
</dbReference>
<comment type="caution">
    <text evidence="6">The sequence shown here is derived from an EMBL/GenBank/DDBJ whole genome shotgun (WGS) entry which is preliminary data.</text>
</comment>
<gene>
    <name evidence="6" type="ORF">J7I43_04475</name>
</gene>
<protein>
    <submittedName>
        <fullName evidence="6">DUF86 domain-containing protein</fullName>
    </submittedName>
</protein>
<evidence type="ECO:0000313" key="6">
    <source>
        <dbReference type="EMBL" id="MBO9151450.1"/>
    </source>
</evidence>
<keyword evidence="1" id="KW-0597">Phosphoprotein</keyword>
<keyword evidence="4" id="KW-0547">Nucleotide-binding</keyword>
<dbReference type="Proteomes" id="UP000679126">
    <property type="component" value="Unassembled WGS sequence"/>
</dbReference>
<dbReference type="InterPro" id="IPR051813">
    <property type="entry name" value="HepT_RNase_toxin"/>
</dbReference>
<keyword evidence="2" id="KW-1277">Toxin-antitoxin system</keyword>
<dbReference type="EMBL" id="JAGHKP010000001">
    <property type="protein sequence ID" value="MBO9151450.1"/>
    <property type="molecule type" value="Genomic_DNA"/>
</dbReference>
<evidence type="ECO:0000256" key="3">
    <source>
        <dbReference type="ARBA" id="ARBA00022722"/>
    </source>
</evidence>
<evidence type="ECO:0000256" key="4">
    <source>
        <dbReference type="ARBA" id="ARBA00022741"/>
    </source>
</evidence>
<sequence>MLLLDIKVSISKILEYTKGISFDAYEADSKTKDAVERNFEIIGEASSRIPADFKELHPGIEWRIIKDFRNFIIHEYFGINNQIVWDIIQYRLPVCSKRLMAYSPGKLRLSPIKNRPGTPERL</sequence>